<dbReference type="KEGG" id="naci:NUH88_19505"/>
<gene>
    <name evidence="2" type="ORF">NUH88_19505</name>
</gene>
<dbReference type="Proteomes" id="UP001060336">
    <property type="component" value="Chromosome"/>
</dbReference>
<proteinExistence type="predicted"/>
<name>A0A9J7AVW9_9PROT</name>
<keyword evidence="1" id="KW-0732">Signal</keyword>
<dbReference type="EMBL" id="CP102480">
    <property type="protein sequence ID" value="UUX49573.1"/>
    <property type="molecule type" value="Genomic_DNA"/>
</dbReference>
<evidence type="ECO:0008006" key="4">
    <source>
        <dbReference type="Google" id="ProtNLM"/>
    </source>
</evidence>
<reference evidence="2" key="1">
    <citation type="submission" date="2022-08" db="EMBL/GenBank/DDBJ databases">
        <title>Nisaea acidiphila sp. nov., isolated from a marine algal debris and emended description of the genus Nisaea Urios et al. 2008.</title>
        <authorList>
            <person name="Kwon K."/>
        </authorList>
    </citation>
    <scope>NUCLEOTIDE SEQUENCE</scope>
    <source>
        <strain evidence="2">MEBiC11861</strain>
    </source>
</reference>
<dbReference type="RefSeq" id="WP_257768324.1">
    <property type="nucleotide sequence ID" value="NZ_CP102480.1"/>
</dbReference>
<feature type="chain" id="PRO_5039914372" description="Lipoprotein" evidence="1">
    <location>
        <begin position="23"/>
        <end position="205"/>
    </location>
</feature>
<sequence length="205" mass="22102">MFRSLKRMIALSALMLSVAACGTSVTQAPTGVSGQSKARVLAFAGKQGPILLQVSGEPFREGKAETAALSARILSPLYPEVPQGFTVNPQQAGAPQFRFRLAFDPIASTSPGRVCSAGTSNPLSYDRRPSRQALFMVFCRADVPIAAVKALSDRMNTLQDPKFRDLLMQSARQMFAADPNDTGSLGILEFDPKPRIKLNPLEGIF</sequence>
<evidence type="ECO:0000313" key="3">
    <source>
        <dbReference type="Proteomes" id="UP001060336"/>
    </source>
</evidence>
<keyword evidence="3" id="KW-1185">Reference proteome</keyword>
<dbReference type="PROSITE" id="PS51257">
    <property type="entry name" value="PROKAR_LIPOPROTEIN"/>
    <property type="match status" value="1"/>
</dbReference>
<feature type="signal peptide" evidence="1">
    <location>
        <begin position="1"/>
        <end position="22"/>
    </location>
</feature>
<evidence type="ECO:0000313" key="2">
    <source>
        <dbReference type="EMBL" id="UUX49573.1"/>
    </source>
</evidence>
<dbReference type="AlphaFoldDB" id="A0A9J7AVW9"/>
<accession>A0A9J7AVW9</accession>
<evidence type="ECO:0000256" key="1">
    <source>
        <dbReference type="SAM" id="SignalP"/>
    </source>
</evidence>
<organism evidence="2 3">
    <name type="scientific">Nisaea acidiphila</name>
    <dbReference type="NCBI Taxonomy" id="1862145"/>
    <lineage>
        <taxon>Bacteria</taxon>
        <taxon>Pseudomonadati</taxon>
        <taxon>Pseudomonadota</taxon>
        <taxon>Alphaproteobacteria</taxon>
        <taxon>Rhodospirillales</taxon>
        <taxon>Thalassobaculaceae</taxon>
        <taxon>Nisaea</taxon>
    </lineage>
</organism>
<protein>
    <recommendedName>
        <fullName evidence="4">Lipoprotein</fullName>
    </recommendedName>
</protein>